<organism evidence="1">
    <name type="scientific">marine sediment metagenome</name>
    <dbReference type="NCBI Taxonomy" id="412755"/>
    <lineage>
        <taxon>unclassified sequences</taxon>
        <taxon>metagenomes</taxon>
        <taxon>ecological metagenomes</taxon>
    </lineage>
</organism>
<name>A0A0F9PPL5_9ZZZZ</name>
<dbReference type="AlphaFoldDB" id="A0A0F9PPL5"/>
<sequence>MGNYPKNRKTREYKITNCVICKERMKIHTPNKRYCNECRKIHDKDMARYRYENDENHKRKVIARNLKWTKENKERVLKYQAQWKRGNKERVLKYQAKWKRENKETVNARNMASRHIELEPECEICGSTKNLQRHHWRYDQPLKVNTLCSYCHNIQHIKKPLEVVI</sequence>
<accession>A0A0F9PPL5</accession>
<comment type="caution">
    <text evidence="1">The sequence shown here is derived from an EMBL/GenBank/DDBJ whole genome shotgun (WGS) entry which is preliminary data.</text>
</comment>
<protein>
    <submittedName>
        <fullName evidence="1">Uncharacterized protein</fullName>
    </submittedName>
</protein>
<reference evidence="1" key="1">
    <citation type="journal article" date="2015" name="Nature">
        <title>Complex archaea that bridge the gap between prokaryotes and eukaryotes.</title>
        <authorList>
            <person name="Spang A."/>
            <person name="Saw J.H."/>
            <person name="Jorgensen S.L."/>
            <person name="Zaremba-Niedzwiedzka K."/>
            <person name="Martijn J."/>
            <person name="Lind A.E."/>
            <person name="van Eijk R."/>
            <person name="Schleper C."/>
            <person name="Guy L."/>
            <person name="Ettema T.J."/>
        </authorList>
    </citation>
    <scope>NUCLEOTIDE SEQUENCE</scope>
</reference>
<evidence type="ECO:0000313" key="1">
    <source>
        <dbReference type="EMBL" id="KKN03016.1"/>
    </source>
</evidence>
<proteinExistence type="predicted"/>
<dbReference type="EMBL" id="LAZR01005081">
    <property type="protein sequence ID" value="KKN03016.1"/>
    <property type="molecule type" value="Genomic_DNA"/>
</dbReference>
<gene>
    <name evidence="1" type="ORF">LCGC14_1111920</name>
</gene>